<dbReference type="InterPro" id="IPR004843">
    <property type="entry name" value="Calcineurin-like_PHP"/>
</dbReference>
<sequence length="261" mass="29598">MRLLYFTDTHIRASNPKYRIDNYYESLKTKLQEIVQLVELFSVDYLLHGGDLFDLPWPPAKAVQMSVDFLEQIKVPVYIVSGNHDLLGQKLSTIENTMLWFLASRGLFRLLSPGDKIYLKQAGFTLQLSGQHYNAGIDKENKINSYCVKKKNCDIAIHIVHGMLLPQPFSPHVPATMIHQVAPLTEADFTLCGHAHLGYPAEEIDGKIFINPGSISRILALEWELVRVPQVVFLDFSGGKVQCQYIPLKSARPGFEVLRFK</sequence>
<evidence type="ECO:0000259" key="1">
    <source>
        <dbReference type="Pfam" id="PF00149"/>
    </source>
</evidence>
<dbReference type="Pfam" id="PF00149">
    <property type="entry name" value="Metallophos"/>
    <property type="match status" value="1"/>
</dbReference>
<name>C8VXL0_DESAS</name>
<keyword evidence="3" id="KW-1185">Reference proteome</keyword>
<dbReference type="EMBL" id="CP001720">
    <property type="protein sequence ID" value="ACV62666.1"/>
    <property type="molecule type" value="Genomic_DNA"/>
</dbReference>
<dbReference type="PANTHER" id="PTHR30337">
    <property type="entry name" value="COMPONENT OF ATP-DEPENDENT DSDNA EXONUCLEASE"/>
    <property type="match status" value="1"/>
</dbReference>
<dbReference type="GO" id="GO:0016787">
    <property type="term" value="F:hydrolase activity"/>
    <property type="evidence" value="ECO:0007669"/>
    <property type="project" value="InterPro"/>
</dbReference>
<evidence type="ECO:0000313" key="3">
    <source>
        <dbReference type="Proteomes" id="UP000002217"/>
    </source>
</evidence>
<feature type="domain" description="Calcineurin-like phosphoesterase" evidence="1">
    <location>
        <begin position="1"/>
        <end position="196"/>
    </location>
</feature>
<reference evidence="2 3" key="1">
    <citation type="journal article" date="2009" name="Stand. Genomic Sci.">
        <title>Complete genome sequence of Desulfotomaculum acetoxidans type strain (5575).</title>
        <authorList>
            <person name="Spring S."/>
            <person name="Lapidus A."/>
            <person name="Schroder M."/>
            <person name="Gleim D."/>
            <person name="Sims D."/>
            <person name="Meincke L."/>
            <person name="Glavina Del Rio T."/>
            <person name="Tice H."/>
            <person name="Copeland A."/>
            <person name="Cheng J.F."/>
            <person name="Lucas S."/>
            <person name="Chen F."/>
            <person name="Nolan M."/>
            <person name="Bruce D."/>
            <person name="Goodwin L."/>
            <person name="Pitluck S."/>
            <person name="Ivanova N."/>
            <person name="Mavromatis K."/>
            <person name="Mikhailova N."/>
            <person name="Pati A."/>
            <person name="Chen A."/>
            <person name="Palaniappan K."/>
            <person name="Land M."/>
            <person name="Hauser L."/>
            <person name="Chang Y.J."/>
            <person name="Jeffries C.D."/>
            <person name="Chain P."/>
            <person name="Saunders E."/>
            <person name="Brettin T."/>
            <person name="Detter J.C."/>
            <person name="Goker M."/>
            <person name="Bristow J."/>
            <person name="Eisen J.A."/>
            <person name="Markowitz V."/>
            <person name="Hugenholtz P."/>
            <person name="Kyrpides N.C."/>
            <person name="Klenk H.P."/>
            <person name="Han C."/>
        </authorList>
    </citation>
    <scope>NUCLEOTIDE SEQUENCE [LARGE SCALE GENOMIC DNA]</scope>
    <source>
        <strain evidence="3">ATCC 49208 / DSM 771 / VKM B-1644</strain>
    </source>
</reference>
<gene>
    <name evidence="2" type="ordered locus">Dtox_1813</name>
</gene>
<dbReference type="Gene3D" id="3.60.21.10">
    <property type="match status" value="1"/>
</dbReference>
<dbReference type="HOGENOM" id="CLU_071838_0_0_9"/>
<organism evidence="2 3">
    <name type="scientific">Desulfofarcimen acetoxidans (strain ATCC 49208 / DSM 771 / KCTC 5769 / VKM B-1644 / 5575)</name>
    <name type="common">Desulfotomaculum acetoxidans</name>
    <dbReference type="NCBI Taxonomy" id="485916"/>
    <lineage>
        <taxon>Bacteria</taxon>
        <taxon>Bacillati</taxon>
        <taxon>Bacillota</taxon>
        <taxon>Clostridia</taxon>
        <taxon>Eubacteriales</taxon>
        <taxon>Peptococcaceae</taxon>
        <taxon>Desulfofarcimen</taxon>
    </lineage>
</organism>
<dbReference type="SUPFAM" id="SSF56300">
    <property type="entry name" value="Metallo-dependent phosphatases"/>
    <property type="match status" value="1"/>
</dbReference>
<dbReference type="STRING" id="485916.Dtox_1813"/>
<dbReference type="InterPro" id="IPR029052">
    <property type="entry name" value="Metallo-depent_PP-like"/>
</dbReference>
<dbReference type="Proteomes" id="UP000002217">
    <property type="component" value="Chromosome"/>
</dbReference>
<dbReference type="AlphaFoldDB" id="C8VXL0"/>
<dbReference type="RefSeq" id="WP_015757377.1">
    <property type="nucleotide sequence ID" value="NC_013216.1"/>
</dbReference>
<dbReference type="KEGG" id="dae:Dtox_1813"/>
<evidence type="ECO:0000313" key="2">
    <source>
        <dbReference type="EMBL" id="ACV62666.1"/>
    </source>
</evidence>
<dbReference type="OrthoDB" id="9773856at2"/>
<dbReference type="InterPro" id="IPR050535">
    <property type="entry name" value="DNA_Repair-Maintenance_Comp"/>
</dbReference>
<dbReference type="eggNOG" id="COG0420">
    <property type="taxonomic scope" value="Bacteria"/>
</dbReference>
<dbReference type="PANTHER" id="PTHR30337:SF0">
    <property type="entry name" value="NUCLEASE SBCCD SUBUNIT D"/>
    <property type="match status" value="1"/>
</dbReference>
<proteinExistence type="predicted"/>
<accession>C8VXL0</accession>
<protein>
    <submittedName>
        <fullName evidence="2">Metallophosphoesterase</fullName>
    </submittedName>
</protein>